<evidence type="ECO:0008006" key="3">
    <source>
        <dbReference type="Google" id="ProtNLM"/>
    </source>
</evidence>
<gene>
    <name evidence="1" type="ORF">ASNO1_65700</name>
</gene>
<comment type="caution">
    <text evidence="1">The sequence shown here is derived from an EMBL/GenBank/DDBJ whole genome shotgun (WGS) entry which is preliminary data.</text>
</comment>
<reference evidence="1 2" key="1">
    <citation type="journal article" date="2024" name="Arch. Microbiol.">
        <title>Corallococcus caeni sp. nov., a novel myxobacterium isolated from activated sludge.</title>
        <authorList>
            <person name="Tomita S."/>
            <person name="Nakai R."/>
            <person name="Kuroda K."/>
            <person name="Kurashita H."/>
            <person name="Hatamoto M."/>
            <person name="Yamaguchi T."/>
            <person name="Narihiro T."/>
        </authorList>
    </citation>
    <scope>NUCLEOTIDE SEQUENCE [LARGE SCALE GENOMIC DNA]</scope>
    <source>
        <strain evidence="1 2">NO1</strain>
    </source>
</reference>
<name>A0ABQ6R267_9BACT</name>
<evidence type="ECO:0000313" key="2">
    <source>
        <dbReference type="Proteomes" id="UP001342631"/>
    </source>
</evidence>
<accession>A0ABQ6R267</accession>
<evidence type="ECO:0000313" key="1">
    <source>
        <dbReference type="EMBL" id="GMU10316.1"/>
    </source>
</evidence>
<protein>
    <recommendedName>
        <fullName evidence="3">Secreted protein</fullName>
    </recommendedName>
</protein>
<dbReference type="Proteomes" id="UP001342631">
    <property type="component" value="Unassembled WGS sequence"/>
</dbReference>
<proteinExistence type="predicted"/>
<organism evidence="1 2">
    <name type="scientific">Corallococcus caeni</name>
    <dbReference type="NCBI Taxonomy" id="3082388"/>
    <lineage>
        <taxon>Bacteria</taxon>
        <taxon>Pseudomonadati</taxon>
        <taxon>Myxococcota</taxon>
        <taxon>Myxococcia</taxon>
        <taxon>Myxococcales</taxon>
        <taxon>Cystobacterineae</taxon>
        <taxon>Myxococcaceae</taxon>
        <taxon>Corallococcus</taxon>
    </lineage>
</organism>
<sequence>MVTFWASVCAAPVGSATPGGGTDAEDEGRVTSLRSLMEAGSRHFGIERGRLNGSSYHALGWPLNFPSFLAI</sequence>
<keyword evidence="2" id="KW-1185">Reference proteome</keyword>
<dbReference type="EMBL" id="BTTX01000008">
    <property type="protein sequence ID" value="GMU10316.1"/>
    <property type="molecule type" value="Genomic_DNA"/>
</dbReference>